<protein>
    <submittedName>
        <fullName evidence="2">Uncharacterized protein</fullName>
    </submittedName>
</protein>
<keyword evidence="3" id="KW-1185">Reference proteome</keyword>
<evidence type="ECO:0000313" key="3">
    <source>
        <dbReference type="Proteomes" id="UP001271769"/>
    </source>
</evidence>
<name>A0ABU5DXH3_9PROT</name>
<dbReference type="EMBL" id="JAXCLX010000001">
    <property type="protein sequence ID" value="MDY0871276.1"/>
    <property type="molecule type" value="Genomic_DNA"/>
</dbReference>
<proteinExistence type="predicted"/>
<gene>
    <name evidence="2" type="ORF">SMD31_05065</name>
</gene>
<dbReference type="RefSeq" id="WP_320499689.1">
    <property type="nucleotide sequence ID" value="NZ_JAXCLX010000001.1"/>
</dbReference>
<organism evidence="2 3">
    <name type="scientific">Dongia rigui</name>
    <dbReference type="NCBI Taxonomy" id="940149"/>
    <lineage>
        <taxon>Bacteria</taxon>
        <taxon>Pseudomonadati</taxon>
        <taxon>Pseudomonadota</taxon>
        <taxon>Alphaproteobacteria</taxon>
        <taxon>Rhodospirillales</taxon>
        <taxon>Dongiaceae</taxon>
        <taxon>Dongia</taxon>
    </lineage>
</organism>
<feature type="region of interest" description="Disordered" evidence="1">
    <location>
        <begin position="52"/>
        <end position="95"/>
    </location>
</feature>
<evidence type="ECO:0000256" key="1">
    <source>
        <dbReference type="SAM" id="MobiDB-lite"/>
    </source>
</evidence>
<sequence>MDVAAAGFAASQIASAQRGQQAAFAGIRSQQNQDQNVANLLTQAVSAAKQVAGASPSAPQAPSAPALDNGNGGTTPTASGNTPAGGRGSLVNILA</sequence>
<comment type="caution">
    <text evidence="2">The sequence shown here is derived from an EMBL/GenBank/DDBJ whole genome shotgun (WGS) entry which is preliminary data.</text>
</comment>
<dbReference type="Proteomes" id="UP001271769">
    <property type="component" value="Unassembled WGS sequence"/>
</dbReference>
<accession>A0ABU5DXH3</accession>
<evidence type="ECO:0000313" key="2">
    <source>
        <dbReference type="EMBL" id="MDY0871276.1"/>
    </source>
</evidence>
<reference evidence="2 3" key="1">
    <citation type="journal article" date="2013" name="Antonie Van Leeuwenhoek">
        <title>Dongia rigui sp. nov., isolated from freshwater of a large wetland in Korea.</title>
        <authorList>
            <person name="Baik K.S."/>
            <person name="Hwang Y.M."/>
            <person name="Choi J.S."/>
            <person name="Kwon J."/>
            <person name="Seong C.N."/>
        </authorList>
    </citation>
    <scope>NUCLEOTIDE SEQUENCE [LARGE SCALE GENOMIC DNA]</scope>
    <source>
        <strain evidence="2 3">04SU4-P</strain>
    </source>
</reference>
<feature type="compositionally biased region" description="Low complexity" evidence="1">
    <location>
        <begin position="52"/>
        <end position="66"/>
    </location>
</feature>